<dbReference type="Proteomes" id="UP000188613">
    <property type="component" value="Unassembled WGS sequence"/>
</dbReference>
<dbReference type="RefSeq" id="WP_076766780.1">
    <property type="nucleotide sequence ID" value="NZ_MSFI01000021.1"/>
</dbReference>
<protein>
    <submittedName>
        <fullName evidence="1">Uncharacterized protein</fullName>
    </submittedName>
</protein>
<evidence type="ECO:0000313" key="1">
    <source>
        <dbReference type="EMBL" id="OMP66287.1"/>
    </source>
</evidence>
<organism evidence="1 2">
    <name type="scientific">Domibacillus epiphyticus</name>
    <dbReference type="NCBI Taxonomy" id="1714355"/>
    <lineage>
        <taxon>Bacteria</taxon>
        <taxon>Bacillati</taxon>
        <taxon>Bacillota</taxon>
        <taxon>Bacilli</taxon>
        <taxon>Bacillales</taxon>
        <taxon>Bacillaceae</taxon>
        <taxon>Domibacillus</taxon>
    </lineage>
</organism>
<gene>
    <name evidence="1" type="ORF">BTO28_12515</name>
</gene>
<comment type="caution">
    <text evidence="1">The sequence shown here is derived from an EMBL/GenBank/DDBJ whole genome shotgun (WGS) entry which is preliminary data.</text>
</comment>
<accession>A0A1V2A5T1</accession>
<dbReference type="OrthoDB" id="2885031at2"/>
<name>A0A1V2A5T1_9BACI</name>
<dbReference type="EMBL" id="MSFI01000021">
    <property type="protein sequence ID" value="OMP66287.1"/>
    <property type="molecule type" value="Genomic_DNA"/>
</dbReference>
<sequence length="63" mass="7569">MNNSSRFVVNAAGKRGETYYTQCQDKKELKKWVEDNKEKLVIDELKIIDNHKHPLIKWFSFKK</sequence>
<dbReference type="AlphaFoldDB" id="A0A1V2A5T1"/>
<keyword evidence="2" id="KW-1185">Reference proteome</keyword>
<reference evidence="1 2" key="1">
    <citation type="submission" date="2016-12" db="EMBL/GenBank/DDBJ databases">
        <title>Domibacillus sp. SAB 38T whole genome sequencing.</title>
        <authorList>
            <person name="Verma A."/>
            <person name="Ojha A.K."/>
            <person name="Krishnamurthi S."/>
        </authorList>
    </citation>
    <scope>NUCLEOTIDE SEQUENCE [LARGE SCALE GENOMIC DNA]</scope>
    <source>
        <strain evidence="1 2">SAB 38</strain>
    </source>
</reference>
<evidence type="ECO:0000313" key="2">
    <source>
        <dbReference type="Proteomes" id="UP000188613"/>
    </source>
</evidence>
<proteinExistence type="predicted"/>